<proteinExistence type="predicted"/>
<accession>A0ACC3SIQ7</accession>
<sequence length="282" mass="29034">MKNIGILALFGALATAAPLVKRDVVWVTETAVDVVTVPVTKTVWMEPGSTDIVSAKEDYRHRATQTVTATVSSATSVASTSSVYVAPTSEATTEATTEAAVPSTTSTSVYVAPTTPTTSSVYVAPTTSTSSIYVAPTTSTSVAPTTSEVATSTSAAPAASSSYASTSGLPDTSSGAEYSGQITNYTPGLGSCGWTNTDSEDIVAVSHTIMTSYNPQNNPNNNPLCGRYITITGADGSPYTAKVVDTCPGCEGQAGLDLPLPLYNKVTNSDTNAPLTLEWVWN</sequence>
<gene>
    <name evidence="1" type="ORF">M8818_002254</name>
</gene>
<reference evidence="1" key="1">
    <citation type="submission" date="2024-02" db="EMBL/GenBank/DDBJ databases">
        <title>Metagenome Assembled Genome of Zalaria obscura JY119.</title>
        <authorList>
            <person name="Vighnesh L."/>
            <person name="Jagadeeshwari U."/>
            <person name="Venkata Ramana C."/>
            <person name="Sasikala C."/>
        </authorList>
    </citation>
    <scope>NUCLEOTIDE SEQUENCE</scope>
    <source>
        <strain evidence="1">JY119</strain>
    </source>
</reference>
<comment type="caution">
    <text evidence="1">The sequence shown here is derived from an EMBL/GenBank/DDBJ whole genome shotgun (WGS) entry which is preliminary data.</text>
</comment>
<evidence type="ECO:0000313" key="2">
    <source>
        <dbReference type="Proteomes" id="UP001320706"/>
    </source>
</evidence>
<evidence type="ECO:0000313" key="1">
    <source>
        <dbReference type="EMBL" id="KAK8215242.1"/>
    </source>
</evidence>
<name>A0ACC3SIQ7_9PEZI</name>
<dbReference type="Proteomes" id="UP001320706">
    <property type="component" value="Unassembled WGS sequence"/>
</dbReference>
<dbReference type="EMBL" id="JAMKPW020000009">
    <property type="protein sequence ID" value="KAK8215242.1"/>
    <property type="molecule type" value="Genomic_DNA"/>
</dbReference>
<keyword evidence="2" id="KW-1185">Reference proteome</keyword>
<organism evidence="1 2">
    <name type="scientific">Zalaria obscura</name>
    <dbReference type="NCBI Taxonomy" id="2024903"/>
    <lineage>
        <taxon>Eukaryota</taxon>
        <taxon>Fungi</taxon>
        <taxon>Dikarya</taxon>
        <taxon>Ascomycota</taxon>
        <taxon>Pezizomycotina</taxon>
        <taxon>Dothideomycetes</taxon>
        <taxon>Dothideomycetidae</taxon>
        <taxon>Dothideales</taxon>
        <taxon>Zalariaceae</taxon>
        <taxon>Zalaria</taxon>
    </lineage>
</organism>
<protein>
    <submittedName>
        <fullName evidence="1">Uncharacterized protein</fullName>
    </submittedName>
</protein>